<dbReference type="Proteomes" id="UP000612808">
    <property type="component" value="Unassembled WGS sequence"/>
</dbReference>
<name>A0A8J3NDD7_9ACTN</name>
<proteinExistence type="predicted"/>
<organism evidence="1 2">
    <name type="scientific">Actinocatenispora rupis</name>
    <dbReference type="NCBI Taxonomy" id="519421"/>
    <lineage>
        <taxon>Bacteria</taxon>
        <taxon>Bacillati</taxon>
        <taxon>Actinomycetota</taxon>
        <taxon>Actinomycetes</taxon>
        <taxon>Micromonosporales</taxon>
        <taxon>Micromonosporaceae</taxon>
        <taxon>Actinocatenispora</taxon>
    </lineage>
</organism>
<reference evidence="1" key="1">
    <citation type="submission" date="2021-01" db="EMBL/GenBank/DDBJ databases">
        <title>Whole genome shotgun sequence of Actinocatenispora rupis NBRC 107355.</title>
        <authorList>
            <person name="Komaki H."/>
            <person name="Tamura T."/>
        </authorList>
    </citation>
    <scope>NUCLEOTIDE SEQUENCE</scope>
    <source>
        <strain evidence="1">NBRC 107355</strain>
    </source>
</reference>
<evidence type="ECO:0000313" key="2">
    <source>
        <dbReference type="Proteomes" id="UP000612808"/>
    </source>
</evidence>
<comment type="caution">
    <text evidence="1">The sequence shown here is derived from an EMBL/GenBank/DDBJ whole genome shotgun (WGS) entry which is preliminary data.</text>
</comment>
<gene>
    <name evidence="1" type="ORF">Aru02nite_61180</name>
</gene>
<evidence type="ECO:0000313" key="1">
    <source>
        <dbReference type="EMBL" id="GID15229.1"/>
    </source>
</evidence>
<dbReference type="EMBL" id="BOMB01000040">
    <property type="protein sequence ID" value="GID15229.1"/>
    <property type="molecule type" value="Genomic_DNA"/>
</dbReference>
<accession>A0A8J3NDD7</accession>
<sequence length="61" mass="6907">MNIQVESRTDEVTCHTCGRTAADAGERLGWCRQRDRRGESWLCTDCTRSEIRAIEVGFDAS</sequence>
<protein>
    <submittedName>
        <fullName evidence="1">Uncharacterized protein</fullName>
    </submittedName>
</protein>
<dbReference type="AlphaFoldDB" id="A0A8J3NDD7"/>
<keyword evidence="2" id="KW-1185">Reference proteome</keyword>
<dbReference type="RefSeq" id="WP_203663438.1">
    <property type="nucleotide sequence ID" value="NZ_BAAAZM010000005.1"/>
</dbReference>